<keyword evidence="1" id="KW-0472">Membrane</keyword>
<feature type="transmembrane region" description="Helical" evidence="1">
    <location>
        <begin position="35"/>
        <end position="52"/>
    </location>
</feature>
<dbReference type="EMBL" id="CP001323">
    <property type="protein sequence ID" value="ACO61048.1"/>
    <property type="molecule type" value="Genomic_DNA"/>
</dbReference>
<dbReference type="RefSeq" id="XP_002499790.1">
    <property type="nucleotide sequence ID" value="XM_002499744.1"/>
</dbReference>
<keyword evidence="1" id="KW-0812">Transmembrane</keyword>
<organism evidence="2 3">
    <name type="scientific">Micromonas commoda (strain RCC299 / NOUM17 / CCMP2709)</name>
    <name type="common">Picoplanktonic green alga</name>
    <dbReference type="NCBI Taxonomy" id="296587"/>
    <lineage>
        <taxon>Eukaryota</taxon>
        <taxon>Viridiplantae</taxon>
        <taxon>Chlorophyta</taxon>
        <taxon>Mamiellophyceae</taxon>
        <taxon>Mamiellales</taxon>
        <taxon>Mamiellaceae</taxon>
        <taxon>Micromonas</taxon>
    </lineage>
</organism>
<keyword evidence="1" id="KW-1133">Transmembrane helix</keyword>
<dbReference type="KEGG" id="mis:MICPUN_55725"/>
<name>C1DZ40_MICCC</name>
<dbReference type="InParanoid" id="C1DZ40"/>
<keyword evidence="3" id="KW-1185">Reference proteome</keyword>
<evidence type="ECO:0000313" key="2">
    <source>
        <dbReference type="EMBL" id="ACO61048.1"/>
    </source>
</evidence>
<evidence type="ECO:0000313" key="3">
    <source>
        <dbReference type="Proteomes" id="UP000002009"/>
    </source>
</evidence>
<dbReference type="AlphaFoldDB" id="C1DZ40"/>
<sequence>MGRADEHAPLLTRGRGSRLDNRLALWGDNSNVKRAGFIATLALLGLVALVVGRTSHVNQVNSLNLRRESAEKLASRNNAYRDARCSVSWIVHTGALSGGAALEETVRDLQRIAGVAANKEWMPDGTTRIKYGVPQFLQVPSLPKDFDFAANQTGDGSFDARLSRTIREPLLRAIDAGHRGAFTVSHGVDAPGLLTMETFVTNLRADLDDRRCDLVVVAAIRDPVAHRVGEWIHAHAHDPDLFIDRELTTVLTKTPGFPVGEGSVLFPQTRALLFAGELASADASNALRERLLATDKNPALAGVGAKEALEAFQFVDGVVAEVERRAANDSPHATLAGVLDAKDSRGGALAARFDLAKSLLAKITQRFVNTFDVVLVTKSDEHEGLRRLAEKLDWRAEALRDPATDQSVALARSIAKNASPDFADGAFRRDLSGLPFETRRAVNRWGELDGALFVVAEAQKERLKTVEDTNRLGAAANGVSEEESAAREAATRRASPVELCGDAKRRGVTDAAELVRLSFEKEGGLTHVARDLQARVKDGKGCFDGALRFLRETDATPVPAEVVRAERGGSYHAAAVVSMEASMQPGTPKEEAYLIALKNRASALRGVKTR</sequence>
<reference evidence="2 3" key="1">
    <citation type="journal article" date="2009" name="Science">
        <title>Green evolution and dynamic adaptations revealed by genomes of the marine picoeukaryotes Micromonas.</title>
        <authorList>
            <person name="Worden A.Z."/>
            <person name="Lee J.H."/>
            <person name="Mock T."/>
            <person name="Rouze P."/>
            <person name="Simmons M.P."/>
            <person name="Aerts A.L."/>
            <person name="Allen A.E."/>
            <person name="Cuvelier M.L."/>
            <person name="Derelle E."/>
            <person name="Everett M.V."/>
            <person name="Foulon E."/>
            <person name="Grimwood J."/>
            <person name="Gundlach H."/>
            <person name="Henrissat B."/>
            <person name="Napoli C."/>
            <person name="McDonald S.M."/>
            <person name="Parker M.S."/>
            <person name="Rombauts S."/>
            <person name="Salamov A."/>
            <person name="Von Dassow P."/>
            <person name="Badger J.H."/>
            <person name="Coutinho P.M."/>
            <person name="Demir E."/>
            <person name="Dubchak I."/>
            <person name="Gentemann C."/>
            <person name="Eikrem W."/>
            <person name="Gready J.E."/>
            <person name="John U."/>
            <person name="Lanier W."/>
            <person name="Lindquist E.A."/>
            <person name="Lucas S."/>
            <person name="Mayer K.F."/>
            <person name="Moreau H."/>
            <person name="Not F."/>
            <person name="Otillar R."/>
            <person name="Panaud O."/>
            <person name="Pangilinan J."/>
            <person name="Paulsen I."/>
            <person name="Piegu B."/>
            <person name="Poliakov A."/>
            <person name="Robbens S."/>
            <person name="Schmutz J."/>
            <person name="Toulza E."/>
            <person name="Wyss T."/>
            <person name="Zelensky A."/>
            <person name="Zhou K."/>
            <person name="Armbrust E.V."/>
            <person name="Bhattacharya D."/>
            <person name="Goodenough U.W."/>
            <person name="Van de Peer Y."/>
            <person name="Grigoriev I.V."/>
        </authorList>
    </citation>
    <scope>NUCLEOTIDE SEQUENCE [LARGE SCALE GENOMIC DNA]</scope>
    <source>
        <strain evidence="3">RCC299 / NOUM17</strain>
    </source>
</reference>
<evidence type="ECO:0000256" key="1">
    <source>
        <dbReference type="SAM" id="Phobius"/>
    </source>
</evidence>
<dbReference type="GeneID" id="8241473"/>
<dbReference type="Proteomes" id="UP000002009">
    <property type="component" value="Chromosome 2"/>
</dbReference>
<proteinExistence type="predicted"/>
<accession>C1DZ40</accession>
<gene>
    <name evidence="2" type="ORF">MICPUN_55725</name>
</gene>
<protein>
    <submittedName>
        <fullName evidence="2">Uncharacterized protein</fullName>
    </submittedName>
</protein>